<feature type="signal peptide" evidence="1">
    <location>
        <begin position="1"/>
        <end position="19"/>
    </location>
</feature>
<sequence length="193" mass="19875">MKLFGLLSLLVAAAVSVGAQETAPMKNYNVSSPVRNGPYVVGQILPCTYQLFPDIDSSVLHLNIQLQATSPGQNTSLVIATDVDVTKTPASVMHNGNVTYYEHSINYQIPKTVAPGTYNVNFIDTSTNTQLSIPIEIRAAAAPTPSASATGANGSKPSGGIFVPGNSGVATSPGLATKTLLALAAVAGVAFML</sequence>
<evidence type="ECO:0000313" key="3">
    <source>
        <dbReference type="Proteomes" id="UP000605846"/>
    </source>
</evidence>
<dbReference type="OrthoDB" id="2257446at2759"/>
<evidence type="ECO:0000313" key="2">
    <source>
        <dbReference type="EMBL" id="KAF7729732.1"/>
    </source>
</evidence>
<reference evidence="2" key="1">
    <citation type="submission" date="2020-01" db="EMBL/GenBank/DDBJ databases">
        <title>Genome Sequencing of Three Apophysomyces-Like Fungal Strains Confirms a Novel Fungal Genus in the Mucoromycota with divergent Burkholderia-like Endosymbiotic Bacteria.</title>
        <authorList>
            <person name="Stajich J.E."/>
            <person name="Macias A.M."/>
            <person name="Carter-House D."/>
            <person name="Lovett B."/>
            <person name="Kasson L.R."/>
            <person name="Berry K."/>
            <person name="Grigoriev I."/>
            <person name="Chang Y."/>
            <person name="Spatafora J."/>
            <person name="Kasson M.T."/>
        </authorList>
    </citation>
    <scope>NUCLEOTIDE SEQUENCE</scope>
    <source>
        <strain evidence="2">NRRL A-21654</strain>
    </source>
</reference>
<protein>
    <submittedName>
        <fullName evidence="2">Uncharacterized protein</fullName>
    </submittedName>
</protein>
<organism evidence="2 3">
    <name type="scientific">Apophysomyces ossiformis</name>
    <dbReference type="NCBI Taxonomy" id="679940"/>
    <lineage>
        <taxon>Eukaryota</taxon>
        <taxon>Fungi</taxon>
        <taxon>Fungi incertae sedis</taxon>
        <taxon>Mucoromycota</taxon>
        <taxon>Mucoromycotina</taxon>
        <taxon>Mucoromycetes</taxon>
        <taxon>Mucorales</taxon>
        <taxon>Mucorineae</taxon>
        <taxon>Mucoraceae</taxon>
        <taxon>Apophysomyces</taxon>
    </lineage>
</organism>
<name>A0A8H7ES37_9FUNG</name>
<dbReference type="Proteomes" id="UP000605846">
    <property type="component" value="Unassembled WGS sequence"/>
</dbReference>
<dbReference type="AlphaFoldDB" id="A0A8H7ES37"/>
<dbReference type="EMBL" id="JABAYA010000022">
    <property type="protein sequence ID" value="KAF7729732.1"/>
    <property type="molecule type" value="Genomic_DNA"/>
</dbReference>
<accession>A0A8H7ES37</accession>
<gene>
    <name evidence="2" type="ORF">EC973_003810</name>
</gene>
<comment type="caution">
    <text evidence="2">The sequence shown here is derived from an EMBL/GenBank/DDBJ whole genome shotgun (WGS) entry which is preliminary data.</text>
</comment>
<evidence type="ECO:0000256" key="1">
    <source>
        <dbReference type="SAM" id="SignalP"/>
    </source>
</evidence>
<keyword evidence="1" id="KW-0732">Signal</keyword>
<keyword evidence="3" id="KW-1185">Reference proteome</keyword>
<feature type="chain" id="PRO_5034431727" evidence="1">
    <location>
        <begin position="20"/>
        <end position="193"/>
    </location>
</feature>
<proteinExistence type="predicted"/>